<name>A0A2P5BR41_PARAD</name>
<reference evidence="2" key="1">
    <citation type="submission" date="2016-06" db="EMBL/GenBank/DDBJ databases">
        <title>Parallel loss of symbiosis genes in relatives of nitrogen-fixing non-legume Parasponia.</title>
        <authorList>
            <person name="Van Velzen R."/>
            <person name="Holmer R."/>
            <person name="Bu F."/>
            <person name="Rutten L."/>
            <person name="Van Zeijl A."/>
            <person name="Liu W."/>
            <person name="Santuari L."/>
            <person name="Cao Q."/>
            <person name="Sharma T."/>
            <person name="Shen D."/>
            <person name="Roswanjaya Y."/>
            <person name="Wardhani T."/>
            <person name="Kalhor M.S."/>
            <person name="Jansen J."/>
            <person name="Van den Hoogen J."/>
            <person name="Gungor B."/>
            <person name="Hartog M."/>
            <person name="Hontelez J."/>
            <person name="Verver J."/>
            <person name="Yang W.-C."/>
            <person name="Schijlen E."/>
            <person name="Repin R."/>
            <person name="Schilthuizen M."/>
            <person name="Schranz E."/>
            <person name="Heidstra R."/>
            <person name="Miyata K."/>
            <person name="Fedorova E."/>
            <person name="Kohlen W."/>
            <person name="Bisseling T."/>
            <person name="Smit S."/>
            <person name="Geurts R."/>
        </authorList>
    </citation>
    <scope>NUCLEOTIDE SEQUENCE [LARGE SCALE GENOMIC DNA]</scope>
    <source>
        <strain evidence="2">cv. WU1-14</strain>
    </source>
</reference>
<feature type="non-terminal residue" evidence="1">
    <location>
        <position position="1"/>
    </location>
</feature>
<gene>
    <name evidence="1" type="ORF">PanWU01x14_217480</name>
</gene>
<dbReference type="OrthoDB" id="1166147at2759"/>
<protein>
    <submittedName>
        <fullName evidence="1">Uncharacterized protein</fullName>
    </submittedName>
</protein>
<evidence type="ECO:0000313" key="1">
    <source>
        <dbReference type="EMBL" id="PON51279.1"/>
    </source>
</evidence>
<organism evidence="1 2">
    <name type="scientific">Parasponia andersonii</name>
    <name type="common">Sponia andersonii</name>
    <dbReference type="NCBI Taxonomy" id="3476"/>
    <lineage>
        <taxon>Eukaryota</taxon>
        <taxon>Viridiplantae</taxon>
        <taxon>Streptophyta</taxon>
        <taxon>Embryophyta</taxon>
        <taxon>Tracheophyta</taxon>
        <taxon>Spermatophyta</taxon>
        <taxon>Magnoliopsida</taxon>
        <taxon>eudicotyledons</taxon>
        <taxon>Gunneridae</taxon>
        <taxon>Pentapetalae</taxon>
        <taxon>rosids</taxon>
        <taxon>fabids</taxon>
        <taxon>Rosales</taxon>
        <taxon>Cannabaceae</taxon>
        <taxon>Parasponia</taxon>
    </lineage>
</organism>
<keyword evidence="2" id="KW-1185">Reference proteome</keyword>
<accession>A0A2P5BR41</accession>
<dbReference type="EMBL" id="JXTB01000235">
    <property type="protein sequence ID" value="PON51279.1"/>
    <property type="molecule type" value="Genomic_DNA"/>
</dbReference>
<sequence>DKPMLTPFENNIRYIIERMATKRDSVSKWHHDKGPRIFKIFEINKEQALNCISNYCDENRFEVKCFNGDRFYIDLNLKEYNCQRWNLIRILCLRVISCMDNRDINLVLLVNKCNSKKTYGLIINPLNEPKAWKKTDHEPHTAPNYLGHNLVDQRD</sequence>
<evidence type="ECO:0000313" key="2">
    <source>
        <dbReference type="Proteomes" id="UP000237105"/>
    </source>
</evidence>
<comment type="caution">
    <text evidence="1">The sequence shown here is derived from an EMBL/GenBank/DDBJ whole genome shotgun (WGS) entry which is preliminary data.</text>
</comment>
<dbReference type="Proteomes" id="UP000237105">
    <property type="component" value="Unassembled WGS sequence"/>
</dbReference>
<dbReference type="AlphaFoldDB" id="A0A2P5BR41"/>
<proteinExistence type="predicted"/>